<comment type="caution">
    <text evidence="2">The sequence shown here is derived from an EMBL/GenBank/DDBJ whole genome shotgun (WGS) entry which is preliminary data.</text>
</comment>
<proteinExistence type="predicted"/>
<dbReference type="OrthoDB" id="10596447at2759"/>
<evidence type="ECO:0000313" key="2">
    <source>
        <dbReference type="EMBL" id="PIC42200.1"/>
    </source>
</evidence>
<accession>A0A2G5URS0</accession>
<feature type="compositionally biased region" description="Low complexity" evidence="1">
    <location>
        <begin position="132"/>
        <end position="147"/>
    </location>
</feature>
<reference evidence="3" key="1">
    <citation type="submission" date="2017-10" db="EMBL/GenBank/DDBJ databases">
        <title>Rapid genome shrinkage in a self-fertile nematode reveals novel sperm competition proteins.</title>
        <authorList>
            <person name="Yin D."/>
            <person name="Schwarz E.M."/>
            <person name="Thomas C.G."/>
            <person name="Felde R.L."/>
            <person name="Korf I.F."/>
            <person name="Cutter A.D."/>
            <person name="Schartner C.M."/>
            <person name="Ralston E.J."/>
            <person name="Meyer B.J."/>
            <person name="Haag E.S."/>
        </authorList>
    </citation>
    <scope>NUCLEOTIDE SEQUENCE [LARGE SCALE GENOMIC DNA]</scope>
    <source>
        <strain evidence="3">JU1422</strain>
    </source>
</reference>
<protein>
    <submittedName>
        <fullName evidence="2">Uncharacterized protein</fullName>
    </submittedName>
</protein>
<evidence type="ECO:0000256" key="1">
    <source>
        <dbReference type="SAM" id="MobiDB-lite"/>
    </source>
</evidence>
<feature type="region of interest" description="Disordered" evidence="1">
    <location>
        <begin position="25"/>
        <end position="59"/>
    </location>
</feature>
<feature type="compositionally biased region" description="Low complexity" evidence="1">
    <location>
        <begin position="25"/>
        <end position="38"/>
    </location>
</feature>
<organism evidence="2 3">
    <name type="scientific">Caenorhabditis nigoni</name>
    <dbReference type="NCBI Taxonomy" id="1611254"/>
    <lineage>
        <taxon>Eukaryota</taxon>
        <taxon>Metazoa</taxon>
        <taxon>Ecdysozoa</taxon>
        <taxon>Nematoda</taxon>
        <taxon>Chromadorea</taxon>
        <taxon>Rhabditida</taxon>
        <taxon>Rhabditina</taxon>
        <taxon>Rhabditomorpha</taxon>
        <taxon>Rhabditoidea</taxon>
        <taxon>Rhabditidae</taxon>
        <taxon>Peloderinae</taxon>
        <taxon>Caenorhabditis</taxon>
    </lineage>
</organism>
<feature type="compositionally biased region" description="Basic and acidic residues" evidence="1">
    <location>
        <begin position="39"/>
        <end position="49"/>
    </location>
</feature>
<gene>
    <name evidence="2" type="primary">Cnig_chr_III.g9355</name>
    <name evidence="2" type="ORF">B9Z55_009355</name>
</gene>
<dbReference type="AlphaFoldDB" id="A0A2G5URS0"/>
<dbReference type="EMBL" id="PDUG01000003">
    <property type="protein sequence ID" value="PIC42200.1"/>
    <property type="molecule type" value="Genomic_DNA"/>
</dbReference>
<evidence type="ECO:0000313" key="3">
    <source>
        <dbReference type="Proteomes" id="UP000230233"/>
    </source>
</evidence>
<feature type="region of interest" description="Disordered" evidence="1">
    <location>
        <begin position="126"/>
        <end position="148"/>
    </location>
</feature>
<name>A0A2G5URS0_9PELO</name>
<dbReference type="Proteomes" id="UP000230233">
    <property type="component" value="Chromosome III"/>
</dbReference>
<keyword evidence="3" id="KW-1185">Reference proteome</keyword>
<sequence length="187" mass="21184">MNPIGRGSGIGASWCLRDTTISRTSTSRTATISRTPRIARQDSNREDRMYRRRRKVQHCEETDIKRKDNERQEISSRHHSVQTIDNFANSLFLILLFLFLVPPWCSNFQDSEGYCKGKKAKELLGVRDESTSKTSTSRTSTTSTTPRDVSRTGKIWIQLAEEAEYELLGVSVIEQLPGLPAMTSGLE</sequence>